<comment type="caution">
    <text evidence="2">The sequence shown here is derived from an EMBL/GenBank/DDBJ whole genome shotgun (WGS) entry which is preliminary data.</text>
</comment>
<gene>
    <name evidence="2" type="ORF">K0M31_008686</name>
</gene>
<feature type="region of interest" description="Disordered" evidence="1">
    <location>
        <begin position="10"/>
        <end position="62"/>
    </location>
</feature>
<dbReference type="AlphaFoldDB" id="A0AA40FQF5"/>
<dbReference type="EMBL" id="JAHYIQ010000021">
    <property type="protein sequence ID" value="KAK1123050.1"/>
    <property type="molecule type" value="Genomic_DNA"/>
</dbReference>
<sequence length="62" mass="6685">MYVYIAEKRTEKLEERERKEEEKGVSRRRKSVGGQRGFRVAVADSDGSGGGSGVVVGAPSGE</sequence>
<reference evidence="2" key="1">
    <citation type="submission" date="2021-10" db="EMBL/GenBank/DDBJ databases">
        <title>Melipona bicolor Genome sequencing and assembly.</title>
        <authorList>
            <person name="Araujo N.S."/>
            <person name="Arias M.C."/>
        </authorList>
    </citation>
    <scope>NUCLEOTIDE SEQUENCE</scope>
    <source>
        <strain evidence="2">USP_2M_L1-L4_2017</strain>
        <tissue evidence="2">Whole body</tissue>
    </source>
</reference>
<proteinExistence type="predicted"/>
<organism evidence="2 3">
    <name type="scientific">Melipona bicolor</name>
    <dbReference type="NCBI Taxonomy" id="60889"/>
    <lineage>
        <taxon>Eukaryota</taxon>
        <taxon>Metazoa</taxon>
        <taxon>Ecdysozoa</taxon>
        <taxon>Arthropoda</taxon>
        <taxon>Hexapoda</taxon>
        <taxon>Insecta</taxon>
        <taxon>Pterygota</taxon>
        <taxon>Neoptera</taxon>
        <taxon>Endopterygota</taxon>
        <taxon>Hymenoptera</taxon>
        <taxon>Apocrita</taxon>
        <taxon>Aculeata</taxon>
        <taxon>Apoidea</taxon>
        <taxon>Anthophila</taxon>
        <taxon>Apidae</taxon>
        <taxon>Melipona</taxon>
    </lineage>
</organism>
<name>A0AA40FQF5_9HYME</name>
<evidence type="ECO:0000313" key="2">
    <source>
        <dbReference type="EMBL" id="KAK1123050.1"/>
    </source>
</evidence>
<protein>
    <submittedName>
        <fullName evidence="2">Uncharacterized protein</fullName>
    </submittedName>
</protein>
<keyword evidence="3" id="KW-1185">Reference proteome</keyword>
<evidence type="ECO:0000313" key="3">
    <source>
        <dbReference type="Proteomes" id="UP001177670"/>
    </source>
</evidence>
<evidence type="ECO:0000256" key="1">
    <source>
        <dbReference type="SAM" id="MobiDB-lite"/>
    </source>
</evidence>
<dbReference type="Proteomes" id="UP001177670">
    <property type="component" value="Unassembled WGS sequence"/>
</dbReference>
<feature type="compositionally biased region" description="Basic and acidic residues" evidence="1">
    <location>
        <begin position="10"/>
        <end position="25"/>
    </location>
</feature>
<accession>A0AA40FQF5</accession>